<protein>
    <recommendedName>
        <fullName evidence="1">F-box domain-containing protein</fullName>
    </recommendedName>
</protein>
<dbReference type="SUPFAM" id="SSF117281">
    <property type="entry name" value="Kelch motif"/>
    <property type="match status" value="1"/>
</dbReference>
<evidence type="ECO:0000259" key="1">
    <source>
        <dbReference type="PROSITE" id="PS50181"/>
    </source>
</evidence>
<accession>A0A8T0J886</accession>
<reference evidence="2" key="1">
    <citation type="submission" date="2020-06" db="EMBL/GenBank/DDBJ databases">
        <title>WGS assembly of Ceratodon purpureus strain R40.</title>
        <authorList>
            <person name="Carey S.B."/>
            <person name="Jenkins J."/>
            <person name="Shu S."/>
            <person name="Lovell J.T."/>
            <person name="Sreedasyam A."/>
            <person name="Maumus F."/>
            <person name="Tiley G.P."/>
            <person name="Fernandez-Pozo N."/>
            <person name="Barry K."/>
            <person name="Chen C."/>
            <person name="Wang M."/>
            <person name="Lipzen A."/>
            <person name="Daum C."/>
            <person name="Saski C.A."/>
            <person name="Payton A.C."/>
            <person name="Mcbreen J.C."/>
            <person name="Conrad R.E."/>
            <person name="Kollar L.M."/>
            <person name="Olsson S."/>
            <person name="Huttunen S."/>
            <person name="Landis J.B."/>
            <person name="Wickett N.J."/>
            <person name="Johnson M.G."/>
            <person name="Rensing S.A."/>
            <person name="Grimwood J."/>
            <person name="Schmutz J."/>
            <person name="Mcdaniel S.F."/>
        </authorList>
    </citation>
    <scope>NUCLEOTIDE SEQUENCE</scope>
    <source>
        <strain evidence="2">R40</strain>
    </source>
</reference>
<dbReference type="EMBL" id="CM026421">
    <property type="protein sequence ID" value="KAG0591432.1"/>
    <property type="molecule type" value="Genomic_DNA"/>
</dbReference>
<name>A0A8T0J886_CERPU</name>
<evidence type="ECO:0000313" key="2">
    <source>
        <dbReference type="EMBL" id="KAG0591432.1"/>
    </source>
</evidence>
<sequence length="396" mass="45084">MGAMGEELDEAVWSQLPAEILEHVLRRLPVEVLFKFRTVCKHWRTLPLSPKFCSAVTQPRSKQAYLLGIEKIGSLQKCPVYNPVAESWSRFDLGFLESRFERFTFERWSNYDEDRFGGSEFKGVSSDGGLLAVCVRIHESEQDAIFVCNPLTKACNLLPLIEGSTWGLCLGLAIRMESYGHYRVFATKHGKVENKFEQRLYMYDSVSAFWKLVPKCPRFSHDAISGVFCNGVYYALYEDAGQDHDVLMSFDIDHDVWVDTGVAMSHQGFKKKLVECNGRLFSVSSTRDGSEKDLYLTILEVNLYTSTAVKISAMEHVTLPDGGHKHWDAIGYRNSIVLLTRSHKAFAFDLTADLPEWKPIDLNNFEPCVKCNKCDKPRQLPKLLVSFTFDLRATVD</sequence>
<gene>
    <name evidence="2" type="ORF">KC19_1G175600</name>
</gene>
<organism evidence="2 3">
    <name type="scientific">Ceratodon purpureus</name>
    <name type="common">Fire moss</name>
    <name type="synonym">Dicranum purpureum</name>
    <dbReference type="NCBI Taxonomy" id="3225"/>
    <lineage>
        <taxon>Eukaryota</taxon>
        <taxon>Viridiplantae</taxon>
        <taxon>Streptophyta</taxon>
        <taxon>Embryophyta</taxon>
        <taxon>Bryophyta</taxon>
        <taxon>Bryophytina</taxon>
        <taxon>Bryopsida</taxon>
        <taxon>Dicranidae</taxon>
        <taxon>Pseudoditrichales</taxon>
        <taxon>Ditrichaceae</taxon>
        <taxon>Ceratodon</taxon>
    </lineage>
</organism>
<dbReference type="PROSITE" id="PS50181">
    <property type="entry name" value="FBOX"/>
    <property type="match status" value="1"/>
</dbReference>
<dbReference type="InterPro" id="IPR050796">
    <property type="entry name" value="SCF_F-box_component"/>
</dbReference>
<proteinExistence type="predicted"/>
<dbReference type="SMART" id="SM00256">
    <property type="entry name" value="FBOX"/>
    <property type="match status" value="1"/>
</dbReference>
<dbReference type="PANTHER" id="PTHR31672:SF2">
    <property type="entry name" value="F-BOX DOMAIN-CONTAINING PROTEIN"/>
    <property type="match status" value="1"/>
</dbReference>
<dbReference type="InterPro" id="IPR015915">
    <property type="entry name" value="Kelch-typ_b-propeller"/>
</dbReference>
<dbReference type="Pfam" id="PF00646">
    <property type="entry name" value="F-box"/>
    <property type="match status" value="1"/>
</dbReference>
<evidence type="ECO:0000313" key="3">
    <source>
        <dbReference type="Proteomes" id="UP000822688"/>
    </source>
</evidence>
<dbReference type="PANTHER" id="PTHR31672">
    <property type="entry name" value="BNACNNG10540D PROTEIN"/>
    <property type="match status" value="1"/>
</dbReference>
<keyword evidence="3" id="KW-1185">Reference proteome</keyword>
<comment type="caution">
    <text evidence="2">The sequence shown here is derived from an EMBL/GenBank/DDBJ whole genome shotgun (WGS) entry which is preliminary data.</text>
</comment>
<feature type="domain" description="F-box" evidence="1">
    <location>
        <begin position="10"/>
        <end position="46"/>
    </location>
</feature>
<dbReference type="Proteomes" id="UP000822688">
    <property type="component" value="Chromosome 1"/>
</dbReference>
<dbReference type="InterPro" id="IPR036047">
    <property type="entry name" value="F-box-like_dom_sf"/>
</dbReference>
<dbReference type="Pfam" id="PF08268">
    <property type="entry name" value="FBA_3"/>
    <property type="match status" value="1"/>
</dbReference>
<dbReference type="AlphaFoldDB" id="A0A8T0J886"/>
<dbReference type="Gene3D" id="1.20.1280.50">
    <property type="match status" value="1"/>
</dbReference>
<dbReference type="SUPFAM" id="SSF81383">
    <property type="entry name" value="F-box domain"/>
    <property type="match status" value="1"/>
</dbReference>
<dbReference type="InterPro" id="IPR001810">
    <property type="entry name" value="F-box_dom"/>
</dbReference>
<dbReference type="InterPro" id="IPR013187">
    <property type="entry name" value="F-box-assoc_dom_typ3"/>
</dbReference>
<dbReference type="OrthoDB" id="2095648at2759"/>